<keyword evidence="3" id="KW-0597">Phosphoprotein</keyword>
<dbReference type="PANTHER" id="PTHR47647">
    <property type="entry name" value="C-TYPE LECTIN DOMAIN FAMILY 12 MEMBER B"/>
    <property type="match status" value="1"/>
</dbReference>
<evidence type="ECO:0000256" key="2">
    <source>
        <dbReference type="ARBA" id="ARBA00022475"/>
    </source>
</evidence>
<dbReference type="GO" id="GO:0030545">
    <property type="term" value="F:signaling receptor regulator activity"/>
    <property type="evidence" value="ECO:0007669"/>
    <property type="project" value="InterPro"/>
</dbReference>
<dbReference type="GO" id="GO:0030246">
    <property type="term" value="F:carbohydrate binding"/>
    <property type="evidence" value="ECO:0007669"/>
    <property type="project" value="UniProtKB-KW"/>
</dbReference>
<evidence type="ECO:0000256" key="11">
    <source>
        <dbReference type="ARBA" id="ARBA00023180"/>
    </source>
</evidence>
<keyword evidence="5" id="KW-0430">Lectin</keyword>
<evidence type="ECO:0000256" key="3">
    <source>
        <dbReference type="ARBA" id="ARBA00022553"/>
    </source>
</evidence>
<keyword evidence="6" id="KW-0735">Signal-anchor</keyword>
<dbReference type="PANTHER" id="PTHR47647:SF1">
    <property type="entry name" value="C-TYPE LECTIN DOMAIN FAMILY 12 MEMBER B"/>
    <property type="match status" value="1"/>
</dbReference>
<dbReference type="Proteomes" id="UP001488838">
    <property type="component" value="Unassembled WGS sequence"/>
</dbReference>
<evidence type="ECO:0000256" key="4">
    <source>
        <dbReference type="ARBA" id="ARBA00022692"/>
    </source>
</evidence>
<sequence>PSGLEKELPVLDLKILQHYFVDSFSPMMSDEVTYATLMLQDSARVGSHQDGNNLRKEGYPAQSSIWRGAALSLMTLCLLLVTGLMSNDINSDSEKLSQLQKIIHPQKDNLSESLNISTKDPTEESLQSQISALLERQGQMATKLCKEFLIHTSDHKCNPCPKTWQWHGDSCYYFTVHEEKSWSDSRKDCTDKNATLVKIDSIKERDFLQTQPSLTLSFFWLGLSWNSTGRHWLWEDGSSPSPTLFSDQEHARFNGSSGCAYFERGNVYISRCSAEIYWICEKTASLVKIEDLD</sequence>
<evidence type="ECO:0000256" key="1">
    <source>
        <dbReference type="ARBA" id="ARBA00004401"/>
    </source>
</evidence>
<keyword evidence="14" id="KW-1185">Reference proteome</keyword>
<dbReference type="InterPro" id="IPR042916">
    <property type="entry name" value="CLEC12A/B"/>
</dbReference>
<evidence type="ECO:0000313" key="14">
    <source>
        <dbReference type="Proteomes" id="UP001488838"/>
    </source>
</evidence>
<reference evidence="13 14" key="1">
    <citation type="journal article" date="2023" name="bioRxiv">
        <title>Conserved and derived expression patterns and positive selection on dental genes reveal complex evolutionary context of ever-growing rodent molars.</title>
        <authorList>
            <person name="Calamari Z.T."/>
            <person name="Song A."/>
            <person name="Cohen E."/>
            <person name="Akter M."/>
            <person name="Roy R.D."/>
            <person name="Hallikas O."/>
            <person name="Christensen M.M."/>
            <person name="Li P."/>
            <person name="Marangoni P."/>
            <person name="Jernvall J."/>
            <person name="Klein O.D."/>
        </authorList>
    </citation>
    <scope>NUCLEOTIDE SEQUENCE [LARGE SCALE GENOMIC DNA]</scope>
    <source>
        <strain evidence="13">V071</strain>
    </source>
</reference>
<dbReference type="GO" id="GO:0019903">
    <property type="term" value="F:protein phosphatase binding"/>
    <property type="evidence" value="ECO:0007669"/>
    <property type="project" value="TreeGrafter"/>
</dbReference>
<evidence type="ECO:0000256" key="10">
    <source>
        <dbReference type="ARBA" id="ARBA00023170"/>
    </source>
</evidence>
<dbReference type="InterPro" id="IPR033992">
    <property type="entry name" value="NKR-like_CTLD"/>
</dbReference>
<comment type="subcellular location">
    <subcellularLocation>
        <location evidence="1">Cell membrane</location>
        <topology evidence="1">Single-pass type II membrane protein</topology>
    </subcellularLocation>
</comment>
<dbReference type="GO" id="GO:0002769">
    <property type="term" value="P:natural killer cell inhibitory signaling pathway"/>
    <property type="evidence" value="ECO:0007669"/>
    <property type="project" value="TreeGrafter"/>
</dbReference>
<organism evidence="13 14">
    <name type="scientific">Myodes glareolus</name>
    <name type="common">Bank vole</name>
    <name type="synonym">Clethrionomys glareolus</name>
    <dbReference type="NCBI Taxonomy" id="447135"/>
    <lineage>
        <taxon>Eukaryota</taxon>
        <taxon>Metazoa</taxon>
        <taxon>Chordata</taxon>
        <taxon>Craniata</taxon>
        <taxon>Vertebrata</taxon>
        <taxon>Euteleostomi</taxon>
        <taxon>Mammalia</taxon>
        <taxon>Eutheria</taxon>
        <taxon>Euarchontoglires</taxon>
        <taxon>Glires</taxon>
        <taxon>Rodentia</taxon>
        <taxon>Myomorpha</taxon>
        <taxon>Muroidea</taxon>
        <taxon>Cricetidae</taxon>
        <taxon>Arvicolinae</taxon>
        <taxon>Myodes</taxon>
    </lineage>
</organism>
<feature type="non-terminal residue" evidence="13">
    <location>
        <position position="1"/>
    </location>
</feature>
<proteinExistence type="predicted"/>
<keyword evidence="9" id="KW-1015">Disulfide bond</keyword>
<evidence type="ECO:0000256" key="9">
    <source>
        <dbReference type="ARBA" id="ARBA00023157"/>
    </source>
</evidence>
<evidence type="ECO:0000313" key="13">
    <source>
        <dbReference type="EMBL" id="KAK7799062.1"/>
    </source>
</evidence>
<gene>
    <name evidence="13" type="ORF">U0070_027091</name>
</gene>
<dbReference type="Gene3D" id="3.10.100.10">
    <property type="entry name" value="Mannose-Binding Protein A, subunit A"/>
    <property type="match status" value="1"/>
</dbReference>
<dbReference type="AlphaFoldDB" id="A0AAW0HDA7"/>
<evidence type="ECO:0000256" key="5">
    <source>
        <dbReference type="ARBA" id="ARBA00022734"/>
    </source>
</evidence>
<evidence type="ECO:0000256" key="7">
    <source>
        <dbReference type="ARBA" id="ARBA00022989"/>
    </source>
</evidence>
<dbReference type="InterPro" id="IPR016186">
    <property type="entry name" value="C-type_lectin-like/link_sf"/>
</dbReference>
<evidence type="ECO:0000259" key="12">
    <source>
        <dbReference type="PROSITE" id="PS50041"/>
    </source>
</evidence>
<dbReference type="SMART" id="SM00034">
    <property type="entry name" value="CLECT"/>
    <property type="match status" value="1"/>
</dbReference>
<dbReference type="InterPro" id="IPR001304">
    <property type="entry name" value="C-type_lectin-like"/>
</dbReference>
<dbReference type="CDD" id="cd03593">
    <property type="entry name" value="CLECT_NK_receptors_like"/>
    <property type="match status" value="1"/>
</dbReference>
<evidence type="ECO:0000256" key="8">
    <source>
        <dbReference type="ARBA" id="ARBA00023136"/>
    </source>
</evidence>
<dbReference type="PROSITE" id="PS50041">
    <property type="entry name" value="C_TYPE_LECTIN_2"/>
    <property type="match status" value="1"/>
</dbReference>
<name>A0AAW0HDA7_MYOGA</name>
<accession>A0AAW0HDA7</accession>
<dbReference type="Pfam" id="PF00059">
    <property type="entry name" value="Lectin_C"/>
    <property type="match status" value="1"/>
</dbReference>
<dbReference type="EMBL" id="JBBHLL010000640">
    <property type="protein sequence ID" value="KAK7799062.1"/>
    <property type="molecule type" value="Genomic_DNA"/>
</dbReference>
<dbReference type="InterPro" id="IPR016187">
    <property type="entry name" value="CTDL_fold"/>
</dbReference>
<protein>
    <recommendedName>
        <fullName evidence="12">C-type lectin domain-containing protein</fullName>
    </recommendedName>
</protein>
<keyword evidence="7" id="KW-1133">Transmembrane helix</keyword>
<keyword evidence="8" id="KW-0472">Membrane</keyword>
<comment type="caution">
    <text evidence="13">The sequence shown here is derived from an EMBL/GenBank/DDBJ whole genome shotgun (WGS) entry which is preliminary data.</text>
</comment>
<keyword evidence="2" id="KW-1003">Cell membrane</keyword>
<evidence type="ECO:0000256" key="6">
    <source>
        <dbReference type="ARBA" id="ARBA00022968"/>
    </source>
</evidence>
<feature type="domain" description="C-type lectin" evidence="12">
    <location>
        <begin position="167"/>
        <end position="281"/>
    </location>
</feature>
<dbReference type="GO" id="GO:0009897">
    <property type="term" value="C:external side of plasma membrane"/>
    <property type="evidence" value="ECO:0007669"/>
    <property type="project" value="TreeGrafter"/>
</dbReference>
<keyword evidence="11" id="KW-0325">Glycoprotein</keyword>
<dbReference type="SUPFAM" id="SSF56436">
    <property type="entry name" value="C-type lectin-like"/>
    <property type="match status" value="1"/>
</dbReference>
<keyword evidence="10" id="KW-0675">Receptor</keyword>
<keyword evidence="4" id="KW-0812">Transmembrane</keyword>